<evidence type="ECO:0000259" key="9">
    <source>
        <dbReference type="Pfam" id="PF12704"/>
    </source>
</evidence>
<feature type="domain" description="ABC3 transporter permease C-terminal" evidence="8">
    <location>
        <begin position="724"/>
        <end position="837"/>
    </location>
</feature>
<evidence type="ECO:0000259" key="8">
    <source>
        <dbReference type="Pfam" id="PF02687"/>
    </source>
</evidence>
<sequence length="844" mass="92007">MLEDIRYALRQFRKVPGFTATAILTLALGIGATTAIFTLVHAVLLKSLPVVDPNELWRVGDNENCCINGGMEDNWSLFSYDQYKMFRDNNPEFRQMAAFQSGANQISVRRQGSDHPAESFISQLISGNAFETFGINAYAGRLLQPADDQKGAPPVVVMSFRTWQQKFGQDPSVVGSSFIVNGLSYTVIGITPPGYYGERLTAEPASFWFPISSEPHIDGVMTVLDRPDLQWLNIIGRVKPGVNIKQIEPRMQVQLRQWLMSPVSKVEERSKALIPKQTLHLAPGGGGVQRLRDEYQDGLHLLMWISSFVLLIACANLANLMLVRAATRKLQTSVRSALGAPRARLVRQALTESVVLAVMGGLVSLAFAYGGTKLILHLAFQKSYVPIHATPSLPVLAFAFGVSLLTGVLFGVAPAWMTAHANPIDALRGANRSTGQGSSITQKTLVVVQAAFSLVLLCAAGLLTQSLRNMQHQNFGFDVKNRYILHIDPEMAGYKPAQMDAFYRQLHDLLAGIPGMKSVSYSLYSPMEGNNWGTGVYFEGQPPPQPGSNENNASWVRAGAGYFDTIGTKILKGREFTDADTSATRPVAVVNKTFEKKFFKDGNAIGKHFGIDQKASGTYEIVGVTEDTQYWQATSQIRPMFFLGAQQWVKYDDPDLGAFENVSHTKLNAIELHTSGYVPGLEAQVRHAIAQLNPDLTVIDFQTFAEQVEGNFNQQGMIAQLTSLFGLLALVLASIGLYGVTAYSVERRTSEIGIRMALGADRTAVLKLVLAGAFLQVVIGLAIGIPATILGGRAVANQLYGIKPYDPLVLVITTLVLLGAAFVAAVVPARRAANTEPMHALRTE</sequence>
<feature type="domain" description="ABC3 transporter permease C-terminal" evidence="8">
    <location>
        <begin position="305"/>
        <end position="423"/>
    </location>
</feature>
<evidence type="ECO:0000256" key="5">
    <source>
        <dbReference type="ARBA" id="ARBA00023136"/>
    </source>
</evidence>
<keyword evidence="2" id="KW-1003">Cell membrane</keyword>
<accession>A0A7G8BQI7</accession>
<feature type="transmembrane region" description="Helical" evidence="7">
    <location>
        <begin position="440"/>
        <end position="463"/>
    </location>
</feature>
<organism evidence="10 11">
    <name type="scientific">Alloacidobacterium dinghuense</name>
    <dbReference type="NCBI Taxonomy" id="2763107"/>
    <lineage>
        <taxon>Bacteria</taxon>
        <taxon>Pseudomonadati</taxon>
        <taxon>Acidobacteriota</taxon>
        <taxon>Terriglobia</taxon>
        <taxon>Terriglobales</taxon>
        <taxon>Acidobacteriaceae</taxon>
        <taxon>Alloacidobacterium</taxon>
    </lineage>
</organism>
<keyword evidence="5 7" id="KW-0472">Membrane</keyword>
<feature type="transmembrane region" description="Helical" evidence="7">
    <location>
        <begin position="301"/>
        <end position="323"/>
    </location>
</feature>
<dbReference type="Pfam" id="PF12704">
    <property type="entry name" value="MacB_PCD"/>
    <property type="match status" value="2"/>
</dbReference>
<feature type="transmembrane region" description="Helical" evidence="7">
    <location>
        <begin position="354"/>
        <end position="376"/>
    </location>
</feature>
<evidence type="ECO:0000256" key="6">
    <source>
        <dbReference type="ARBA" id="ARBA00038076"/>
    </source>
</evidence>
<feature type="transmembrane region" description="Helical" evidence="7">
    <location>
        <begin position="809"/>
        <end position="829"/>
    </location>
</feature>
<evidence type="ECO:0000256" key="2">
    <source>
        <dbReference type="ARBA" id="ARBA00022475"/>
    </source>
</evidence>
<dbReference type="GO" id="GO:0022857">
    <property type="term" value="F:transmembrane transporter activity"/>
    <property type="evidence" value="ECO:0007669"/>
    <property type="project" value="TreeGrafter"/>
</dbReference>
<keyword evidence="11" id="KW-1185">Reference proteome</keyword>
<dbReference type="EMBL" id="CP060394">
    <property type="protein sequence ID" value="QNI34807.1"/>
    <property type="molecule type" value="Genomic_DNA"/>
</dbReference>
<feature type="domain" description="MacB-like periplasmic core" evidence="9">
    <location>
        <begin position="19"/>
        <end position="251"/>
    </location>
</feature>
<evidence type="ECO:0000313" key="10">
    <source>
        <dbReference type="EMBL" id="QNI34807.1"/>
    </source>
</evidence>
<evidence type="ECO:0000256" key="4">
    <source>
        <dbReference type="ARBA" id="ARBA00022989"/>
    </source>
</evidence>
<feature type="domain" description="MacB-like periplasmic core" evidence="9">
    <location>
        <begin position="453"/>
        <end position="634"/>
    </location>
</feature>
<feature type="transmembrane region" description="Helical" evidence="7">
    <location>
        <begin position="21"/>
        <end position="44"/>
    </location>
</feature>
<protein>
    <submittedName>
        <fullName evidence="10">ABC transporter permease</fullName>
    </submittedName>
</protein>
<comment type="subcellular location">
    <subcellularLocation>
        <location evidence="1">Cell membrane</location>
        <topology evidence="1">Multi-pass membrane protein</topology>
    </subcellularLocation>
</comment>
<keyword evidence="3 7" id="KW-0812">Transmembrane</keyword>
<dbReference type="PANTHER" id="PTHR30572:SF4">
    <property type="entry name" value="ABC TRANSPORTER PERMEASE YTRF"/>
    <property type="match status" value="1"/>
</dbReference>
<dbReference type="AlphaFoldDB" id="A0A7G8BQI7"/>
<feature type="transmembrane region" description="Helical" evidence="7">
    <location>
        <begin position="396"/>
        <end position="419"/>
    </location>
</feature>
<feature type="transmembrane region" description="Helical" evidence="7">
    <location>
        <begin position="724"/>
        <end position="745"/>
    </location>
</feature>
<dbReference type="PANTHER" id="PTHR30572">
    <property type="entry name" value="MEMBRANE COMPONENT OF TRANSPORTER-RELATED"/>
    <property type="match status" value="1"/>
</dbReference>
<evidence type="ECO:0000313" key="11">
    <source>
        <dbReference type="Proteomes" id="UP000515312"/>
    </source>
</evidence>
<dbReference type="KEGG" id="adin:H7849_05275"/>
<dbReference type="GO" id="GO:0005886">
    <property type="term" value="C:plasma membrane"/>
    <property type="evidence" value="ECO:0007669"/>
    <property type="project" value="UniProtKB-SubCell"/>
</dbReference>
<dbReference type="Pfam" id="PF02687">
    <property type="entry name" value="FtsX"/>
    <property type="match status" value="2"/>
</dbReference>
<reference evidence="10 11" key="1">
    <citation type="submission" date="2020-08" db="EMBL/GenBank/DDBJ databases">
        <title>Edaphobacter telluris sp. nov. and Acidobacterium dinghuensis sp. nov., two acidobacteria isolated from forest soil.</title>
        <authorList>
            <person name="Fu J."/>
            <person name="Qiu L."/>
        </authorList>
    </citation>
    <scope>NUCLEOTIDE SEQUENCE [LARGE SCALE GENOMIC DNA]</scope>
    <source>
        <strain evidence="10">4Y35</strain>
    </source>
</reference>
<dbReference type="InterPro" id="IPR017800">
    <property type="entry name" value="ADOP"/>
</dbReference>
<feature type="transmembrane region" description="Helical" evidence="7">
    <location>
        <begin position="765"/>
        <end position="789"/>
    </location>
</feature>
<gene>
    <name evidence="10" type="ORF">H7849_05275</name>
</gene>
<evidence type="ECO:0000256" key="1">
    <source>
        <dbReference type="ARBA" id="ARBA00004651"/>
    </source>
</evidence>
<name>A0A7G8BQI7_9BACT</name>
<dbReference type="InterPro" id="IPR003838">
    <property type="entry name" value="ABC3_permease_C"/>
</dbReference>
<evidence type="ECO:0000256" key="7">
    <source>
        <dbReference type="SAM" id="Phobius"/>
    </source>
</evidence>
<evidence type="ECO:0000256" key="3">
    <source>
        <dbReference type="ARBA" id="ARBA00022692"/>
    </source>
</evidence>
<proteinExistence type="inferred from homology"/>
<comment type="similarity">
    <text evidence="6">Belongs to the ABC-4 integral membrane protein family.</text>
</comment>
<dbReference type="Proteomes" id="UP000515312">
    <property type="component" value="Chromosome"/>
</dbReference>
<keyword evidence="4 7" id="KW-1133">Transmembrane helix</keyword>
<dbReference type="NCBIfam" id="TIGR03434">
    <property type="entry name" value="ADOP"/>
    <property type="match status" value="1"/>
</dbReference>
<dbReference type="InterPro" id="IPR050250">
    <property type="entry name" value="Macrolide_Exporter_MacB"/>
</dbReference>
<dbReference type="InterPro" id="IPR025857">
    <property type="entry name" value="MacB_PCD"/>
</dbReference>